<dbReference type="RefSeq" id="WP_006348232.1">
    <property type="nucleotide sequence ID" value="NZ_CP029159.1"/>
</dbReference>
<name>I2N1J3_STRT9</name>
<keyword evidence="2" id="KW-0472">Membrane</keyword>
<gene>
    <name evidence="4" type="ORF">STSU_018640</name>
</gene>
<evidence type="ECO:0000259" key="3">
    <source>
        <dbReference type="Pfam" id="PF01551"/>
    </source>
</evidence>
<feature type="compositionally biased region" description="Low complexity" evidence="1">
    <location>
        <begin position="288"/>
        <end position="303"/>
    </location>
</feature>
<evidence type="ECO:0000256" key="2">
    <source>
        <dbReference type="SAM" id="Phobius"/>
    </source>
</evidence>
<proteinExistence type="predicted"/>
<dbReference type="GO" id="GO:0004222">
    <property type="term" value="F:metalloendopeptidase activity"/>
    <property type="evidence" value="ECO:0007669"/>
    <property type="project" value="TreeGrafter"/>
</dbReference>
<dbReference type="InterPro" id="IPR016047">
    <property type="entry name" value="M23ase_b-sheet_dom"/>
</dbReference>
<accession>I2N1J3</accession>
<feature type="domain" description="M23ase beta-sheet core" evidence="3">
    <location>
        <begin position="152"/>
        <end position="260"/>
    </location>
</feature>
<keyword evidence="5" id="KW-1185">Reference proteome</keyword>
<feature type="transmembrane region" description="Helical" evidence="2">
    <location>
        <begin position="25"/>
        <end position="46"/>
    </location>
</feature>
<dbReference type="InterPro" id="IPR050570">
    <property type="entry name" value="Cell_wall_metabolism_enzyme"/>
</dbReference>
<dbReference type="SUPFAM" id="SSF51261">
    <property type="entry name" value="Duplicated hybrid motif"/>
    <property type="match status" value="1"/>
</dbReference>
<dbReference type="PANTHER" id="PTHR21666">
    <property type="entry name" value="PEPTIDASE-RELATED"/>
    <property type="match status" value="1"/>
</dbReference>
<feature type="compositionally biased region" description="Low complexity" evidence="1">
    <location>
        <begin position="314"/>
        <end position="328"/>
    </location>
</feature>
<dbReference type="AlphaFoldDB" id="I2N1J3"/>
<dbReference type="EMBL" id="CP029159">
    <property type="protein sequence ID" value="QKM68887.1"/>
    <property type="molecule type" value="Genomic_DNA"/>
</dbReference>
<feature type="region of interest" description="Disordered" evidence="1">
    <location>
        <begin position="288"/>
        <end position="328"/>
    </location>
</feature>
<keyword evidence="2" id="KW-0812">Transmembrane</keyword>
<dbReference type="Proteomes" id="UP000005940">
    <property type="component" value="Chromosome"/>
</dbReference>
<dbReference type="InterPro" id="IPR011055">
    <property type="entry name" value="Dup_hybrid_motif"/>
</dbReference>
<dbReference type="PANTHER" id="PTHR21666:SF270">
    <property type="entry name" value="MUREIN HYDROLASE ACTIVATOR ENVC"/>
    <property type="match status" value="1"/>
</dbReference>
<protein>
    <submittedName>
        <fullName evidence="4">Peptidase M23</fullName>
    </submittedName>
</protein>
<evidence type="ECO:0000256" key="1">
    <source>
        <dbReference type="SAM" id="MobiDB-lite"/>
    </source>
</evidence>
<dbReference type="Pfam" id="PF01551">
    <property type="entry name" value="Peptidase_M23"/>
    <property type="match status" value="1"/>
</dbReference>
<sequence length="328" mass="34799">MTEPQHQPVTPPAARRSRGRLHKGVAVGARVCWWLVIALILLDILLNRPGGWWLPFLPAAVAIALDLLRSRFDTLGHRDAGTPAAVLVDAPVSGRWLAHNSPADKVPSHGTHQLAQSYAIDIVAAPADGPKSPAFRWVWPPVRRSSAFPAFGVPLLAVADGTVVRARDGQRDHLSRNSLPMIVYLMLVEAFVRSLRGPWGIIGNHVVLDLGDGTYALYAHVKRGSLTVKDGDRVSAGQIIGACGNSGNSTEPHVHFQLMDGPDPEAARGVPFRWRGVGLPANKEIFTVPEPGTGPEPAAASPAEPVPPHHGTESASADTAPVAAADTA</sequence>
<keyword evidence="2" id="KW-1133">Transmembrane helix</keyword>
<dbReference type="Gene3D" id="2.70.70.10">
    <property type="entry name" value="Glucose Permease (Domain IIA)"/>
    <property type="match status" value="1"/>
</dbReference>
<dbReference type="CDD" id="cd12797">
    <property type="entry name" value="M23_peptidase"/>
    <property type="match status" value="1"/>
</dbReference>
<organism evidence="4 5">
    <name type="scientific">Streptomyces tsukubensis (strain DSM 42081 / NBRC 108919 / NRRL 18488 / 9993)</name>
    <dbReference type="NCBI Taxonomy" id="1114943"/>
    <lineage>
        <taxon>Bacteria</taxon>
        <taxon>Bacillati</taxon>
        <taxon>Actinomycetota</taxon>
        <taxon>Actinomycetes</taxon>
        <taxon>Kitasatosporales</taxon>
        <taxon>Streptomycetaceae</taxon>
        <taxon>Streptomyces</taxon>
    </lineage>
</organism>
<dbReference type="MEROPS" id="M23.012"/>
<evidence type="ECO:0000313" key="4">
    <source>
        <dbReference type="EMBL" id="QKM68887.1"/>
    </source>
</evidence>
<evidence type="ECO:0000313" key="5">
    <source>
        <dbReference type="Proteomes" id="UP000005940"/>
    </source>
</evidence>
<reference evidence="4 5" key="1">
    <citation type="journal article" date="2012" name="J. Bacteriol.">
        <title>Draft genome of Streptomyces tsukubaensis NRRL 18488, the producer of the clinically important immunosuppressant tacrolimus (FK506).</title>
        <authorList>
            <person name="Barreiro C."/>
            <person name="Prieto C."/>
            <person name="Sola-Landa A."/>
            <person name="Solera E."/>
            <person name="Martinez-Castro M."/>
            <person name="Perez-Redondo R."/>
            <person name="Garcia-Estrada C."/>
            <person name="Aparicio J.F."/>
            <person name="Fernandez-Martinez L.T."/>
            <person name="Santos-Aberturas J."/>
            <person name="Salehi-Najafabadi Z."/>
            <person name="Rodriguez-Garcia A."/>
            <person name="Tauch A."/>
            <person name="Martin J.F."/>
        </authorList>
    </citation>
    <scope>NUCLEOTIDE SEQUENCE [LARGE SCALE GENOMIC DNA]</scope>
    <source>
        <strain evidence="5">DSM 42081 / NBRC 108919 / NRRL 18488 / 9993</strain>
    </source>
</reference>